<dbReference type="HOGENOM" id="CLU_1331500_0_0_6"/>
<dbReference type="EMBL" id="JPHD02000143">
    <property type="protein sequence ID" value="KGE50383.1"/>
    <property type="molecule type" value="Genomic_DNA"/>
</dbReference>
<evidence type="ECO:0000313" key="1">
    <source>
        <dbReference type="EMBL" id="KGE50383.1"/>
    </source>
</evidence>
<gene>
    <name evidence="1" type="ORF">GW15_0221750</name>
</gene>
<organism evidence="1 2">
    <name type="scientific">Xanthomonas axonopodis pv. vasculorum</name>
    <dbReference type="NCBI Taxonomy" id="325777"/>
    <lineage>
        <taxon>Bacteria</taxon>
        <taxon>Pseudomonadati</taxon>
        <taxon>Pseudomonadota</taxon>
        <taxon>Gammaproteobacteria</taxon>
        <taxon>Lysobacterales</taxon>
        <taxon>Lysobacteraceae</taxon>
        <taxon>Xanthomonas</taxon>
    </lineage>
</organism>
<accession>A0A098PUU6</accession>
<dbReference type="RefSeq" id="WP_042825217.1">
    <property type="nucleotide sequence ID" value="NZ_KN173626.1"/>
</dbReference>
<proteinExistence type="predicted"/>
<dbReference type="Proteomes" id="UP000028012">
    <property type="component" value="Unassembled WGS sequence"/>
</dbReference>
<reference evidence="1 2" key="1">
    <citation type="submission" date="2014-09" db="EMBL/GenBank/DDBJ databases">
        <title>A draft genome sequence for Xanthomonas axonopodis pv. vasculorum NCPPB 900.</title>
        <authorList>
            <person name="Harrison J."/>
            <person name="Studholme D.J."/>
        </authorList>
    </citation>
    <scope>NUCLEOTIDE SEQUENCE [LARGE SCALE GENOMIC DNA]</scope>
    <source>
        <strain evidence="1 2">NCPPB 900</strain>
    </source>
</reference>
<sequence length="206" mass="22049">MTPNTDPVDRHQARVYALSAALASVLPYALSLAEDLHDLHDNGEADSHTPDAHLKAAAAYEGAQQLLQEVSIEAASRGLSARDVGSRLAFALELYSMAPFIGQQYGEYALQTAREAVRKWRLGSAGEGTTDAALMALARPLRECLEDYLDLSGITSQYGQVNFDHGAGAVDAYWTLRLAELTPPAAHELVCVAGGEEVEDSPRPGV</sequence>
<protein>
    <submittedName>
        <fullName evidence="1">Uncharacterized protein</fullName>
    </submittedName>
</protein>
<name>A0A098PUU6_9XANT</name>
<evidence type="ECO:0000313" key="2">
    <source>
        <dbReference type="Proteomes" id="UP000028012"/>
    </source>
</evidence>
<dbReference type="AlphaFoldDB" id="A0A098PUU6"/>
<comment type="caution">
    <text evidence="1">The sequence shown here is derived from an EMBL/GenBank/DDBJ whole genome shotgun (WGS) entry which is preliminary data.</text>
</comment>
<dbReference type="STRING" id="325777.GW15_0221750"/>